<organism evidence="1 2">
    <name type="scientific">Cymbomonas tetramitiformis</name>
    <dbReference type="NCBI Taxonomy" id="36881"/>
    <lineage>
        <taxon>Eukaryota</taxon>
        <taxon>Viridiplantae</taxon>
        <taxon>Chlorophyta</taxon>
        <taxon>Pyramimonadophyceae</taxon>
        <taxon>Pyramimonadales</taxon>
        <taxon>Pyramimonadaceae</taxon>
        <taxon>Cymbomonas</taxon>
    </lineage>
</organism>
<sequence length="223" mass="25457">MPGKAERLVLLLRDRCNCAGIDLDFQKFMESEKGQWDPVPLIKHLGLKVDLQEGEFCVAPARLKEIHTKATELLCEAPREQLWLPPESWPLSMVVAEGVAGSVQVERAEDLEVACLYCDNQALVAMLLHLTRCNPVPMMRAERAEGNIDSGPLRLRDVSSAAVALHADEWNSSLRDRWHDELCDRWRDELRNRWRDELGESRYTELAAQMRRGRRCVAAVGER</sequence>
<dbReference type="EMBL" id="LGRX02018844">
    <property type="protein sequence ID" value="KAK3259328.1"/>
    <property type="molecule type" value="Genomic_DNA"/>
</dbReference>
<dbReference type="AlphaFoldDB" id="A0AAE0FGM1"/>
<gene>
    <name evidence="1" type="ORF">CYMTET_31670</name>
</gene>
<name>A0AAE0FGM1_9CHLO</name>
<dbReference type="Proteomes" id="UP001190700">
    <property type="component" value="Unassembled WGS sequence"/>
</dbReference>
<protein>
    <submittedName>
        <fullName evidence="1">Uncharacterized protein</fullName>
    </submittedName>
</protein>
<comment type="caution">
    <text evidence="1">The sequence shown here is derived from an EMBL/GenBank/DDBJ whole genome shotgun (WGS) entry which is preliminary data.</text>
</comment>
<evidence type="ECO:0000313" key="2">
    <source>
        <dbReference type="Proteomes" id="UP001190700"/>
    </source>
</evidence>
<proteinExistence type="predicted"/>
<reference evidence="1 2" key="1">
    <citation type="journal article" date="2015" name="Genome Biol. Evol.">
        <title>Comparative Genomics of a Bacterivorous Green Alga Reveals Evolutionary Causalities and Consequences of Phago-Mixotrophic Mode of Nutrition.</title>
        <authorList>
            <person name="Burns J.A."/>
            <person name="Paasch A."/>
            <person name="Narechania A."/>
            <person name="Kim E."/>
        </authorList>
    </citation>
    <scope>NUCLEOTIDE SEQUENCE [LARGE SCALE GENOMIC DNA]</scope>
    <source>
        <strain evidence="1 2">PLY_AMNH</strain>
    </source>
</reference>
<accession>A0AAE0FGM1</accession>
<evidence type="ECO:0000313" key="1">
    <source>
        <dbReference type="EMBL" id="KAK3259328.1"/>
    </source>
</evidence>
<keyword evidence="2" id="KW-1185">Reference proteome</keyword>